<dbReference type="PROSITE" id="PS50004">
    <property type="entry name" value="C2"/>
    <property type="match status" value="1"/>
</dbReference>
<evidence type="ECO:0000313" key="4">
    <source>
        <dbReference type="Proteomes" id="UP000007875"/>
    </source>
</evidence>
<dbReference type="GO" id="GO:0097060">
    <property type="term" value="C:synaptic membrane"/>
    <property type="evidence" value="ECO:0007669"/>
    <property type="project" value="TreeGrafter"/>
</dbReference>
<feature type="domain" description="C2" evidence="2">
    <location>
        <begin position="1"/>
        <end position="108"/>
    </location>
</feature>
<dbReference type="Gene3D" id="2.60.40.150">
    <property type="entry name" value="C2 domain"/>
    <property type="match status" value="1"/>
</dbReference>
<dbReference type="Pfam" id="PF25336">
    <property type="entry name" value="C2_SYDE"/>
    <property type="match status" value="1"/>
</dbReference>
<evidence type="ECO:0000256" key="1">
    <source>
        <dbReference type="ARBA" id="ARBA00022468"/>
    </source>
</evidence>
<sequence length="111" mass="12357">MANTQPAVDGCLVLTLYGVRELKKTLLCEAYCIVQVDDNTNKRIGTTMQTCRGAVAWNQCFEMTVSQARELHLMVYTWETRGGKHKVSSRATVNLASLINGAKTNDTFAQR</sequence>
<evidence type="ECO:0000259" key="2">
    <source>
        <dbReference type="PROSITE" id="PS50004"/>
    </source>
</evidence>
<dbReference type="SUPFAM" id="SSF49562">
    <property type="entry name" value="C2 domain (Calcium/lipid-binding domain, CaLB)"/>
    <property type="match status" value="1"/>
</dbReference>
<keyword evidence="1" id="KW-0343">GTPase activation</keyword>
<evidence type="ECO:0000313" key="3">
    <source>
        <dbReference type="Ensembl" id="ENSCSAVP00000017793.1"/>
    </source>
</evidence>
<dbReference type="PANTHER" id="PTHR46150">
    <property type="entry name" value="RHO GTPASE-ACTIVATING PROTEIN 100F"/>
    <property type="match status" value="1"/>
</dbReference>
<dbReference type="Proteomes" id="UP000007875">
    <property type="component" value="Unassembled WGS sequence"/>
</dbReference>
<organism evidence="3 4">
    <name type="scientific">Ciona savignyi</name>
    <name type="common">Pacific transparent sea squirt</name>
    <dbReference type="NCBI Taxonomy" id="51511"/>
    <lineage>
        <taxon>Eukaryota</taxon>
        <taxon>Metazoa</taxon>
        <taxon>Chordata</taxon>
        <taxon>Tunicata</taxon>
        <taxon>Ascidiacea</taxon>
        <taxon>Phlebobranchia</taxon>
        <taxon>Cionidae</taxon>
        <taxon>Ciona</taxon>
    </lineage>
</organism>
<reference evidence="4" key="1">
    <citation type="submission" date="2003-08" db="EMBL/GenBank/DDBJ databases">
        <authorList>
            <person name="Birren B."/>
            <person name="Nusbaum C."/>
            <person name="Abebe A."/>
            <person name="Abouelleil A."/>
            <person name="Adekoya E."/>
            <person name="Ait-zahra M."/>
            <person name="Allen N."/>
            <person name="Allen T."/>
            <person name="An P."/>
            <person name="Anderson M."/>
            <person name="Anderson S."/>
            <person name="Arachchi H."/>
            <person name="Armbruster J."/>
            <person name="Bachantsang P."/>
            <person name="Baldwin J."/>
            <person name="Barry A."/>
            <person name="Bayul T."/>
            <person name="Blitshsteyn B."/>
            <person name="Bloom T."/>
            <person name="Blye J."/>
            <person name="Boguslavskiy L."/>
            <person name="Borowsky M."/>
            <person name="Boukhgalter B."/>
            <person name="Brunache A."/>
            <person name="Butler J."/>
            <person name="Calixte N."/>
            <person name="Calvo S."/>
            <person name="Camarata J."/>
            <person name="Campo K."/>
            <person name="Chang J."/>
            <person name="Cheshatsang Y."/>
            <person name="Citroen M."/>
            <person name="Collymore A."/>
            <person name="Considine T."/>
            <person name="Cook A."/>
            <person name="Cooke P."/>
            <person name="Corum B."/>
            <person name="Cuomo C."/>
            <person name="David R."/>
            <person name="Dawoe T."/>
            <person name="Degray S."/>
            <person name="Dodge S."/>
            <person name="Dooley K."/>
            <person name="Dorje P."/>
            <person name="Dorjee K."/>
            <person name="Dorris L."/>
            <person name="Duffey N."/>
            <person name="Dupes A."/>
            <person name="Elkins T."/>
            <person name="Engels R."/>
            <person name="Erickson J."/>
            <person name="Farina A."/>
            <person name="Faro S."/>
            <person name="Ferreira P."/>
            <person name="Fischer H."/>
            <person name="Fitzgerald M."/>
            <person name="Foley K."/>
            <person name="Gage D."/>
            <person name="Galagan J."/>
            <person name="Gearin G."/>
            <person name="Gnerre S."/>
            <person name="Gnirke A."/>
            <person name="Goyette A."/>
            <person name="Graham J."/>
            <person name="Grandbois E."/>
            <person name="Gyaltsen K."/>
            <person name="Hafez N."/>
            <person name="Hagopian D."/>
            <person name="Hagos B."/>
            <person name="Hall J."/>
            <person name="Hatcher B."/>
            <person name="Heller A."/>
            <person name="Higgins H."/>
            <person name="Honan T."/>
            <person name="Horn A."/>
            <person name="Houde N."/>
            <person name="Hughes L."/>
            <person name="Hulme W."/>
            <person name="Husby E."/>
            <person name="Iliev I."/>
            <person name="Jaffe D."/>
            <person name="Jones C."/>
            <person name="Kamal M."/>
            <person name="Kamat A."/>
            <person name="Kamvysselis M."/>
            <person name="Karlsson E."/>
            <person name="Kells C."/>
            <person name="Kieu A."/>
            <person name="Kisner P."/>
            <person name="Kodira C."/>
            <person name="Kulbokas E."/>
            <person name="Labutti K."/>
            <person name="Lama D."/>
            <person name="Landers T."/>
            <person name="Leger J."/>
            <person name="Levine S."/>
            <person name="Lewis D."/>
            <person name="Lewis T."/>
            <person name="Lindblad-toh K."/>
            <person name="Liu X."/>
            <person name="Lokyitsang T."/>
            <person name="Lokyitsang Y."/>
            <person name="Lucien O."/>
            <person name="Lui A."/>
            <person name="Ma L.J."/>
            <person name="Mabbitt R."/>
            <person name="Macdonald J."/>
            <person name="Maclean C."/>
            <person name="Major J."/>
            <person name="Manning J."/>
            <person name="Marabella R."/>
            <person name="Maru K."/>
            <person name="Matthews C."/>
            <person name="Mauceli E."/>
            <person name="Mccarthy M."/>
            <person name="Mcdonough S."/>
            <person name="Mcghee T."/>
            <person name="Meldrim J."/>
            <person name="Meneus L."/>
            <person name="Mesirov J."/>
            <person name="Mihalev A."/>
            <person name="Mihova T."/>
            <person name="Mikkelsen T."/>
            <person name="Mlenga V."/>
            <person name="Moru K."/>
            <person name="Mozes J."/>
            <person name="Mulrain L."/>
            <person name="Munson G."/>
            <person name="Naylor J."/>
            <person name="Newes C."/>
            <person name="Nguyen C."/>
            <person name="Nguyen N."/>
            <person name="Nguyen T."/>
            <person name="Nicol R."/>
            <person name="Nielsen C."/>
            <person name="Nizzari M."/>
            <person name="Norbu C."/>
            <person name="Norbu N."/>
            <person name="O'donnell P."/>
            <person name="Okoawo O."/>
            <person name="O'leary S."/>
            <person name="Omotosho B."/>
            <person name="O'neill K."/>
            <person name="Osman S."/>
            <person name="Parker S."/>
            <person name="Perrin D."/>
            <person name="Phunkhang P."/>
            <person name="Piqani B."/>
            <person name="Purcell S."/>
            <person name="Rachupka T."/>
            <person name="Ramasamy U."/>
            <person name="Rameau R."/>
            <person name="Ray V."/>
            <person name="Raymond C."/>
            <person name="Retta R."/>
            <person name="Richardson S."/>
            <person name="Rise C."/>
            <person name="Rodriguez J."/>
            <person name="Rogers J."/>
            <person name="Rogov P."/>
            <person name="Rutman M."/>
            <person name="Schupbach R."/>
            <person name="Seaman C."/>
            <person name="Settipalli S."/>
            <person name="Sharpe T."/>
            <person name="Sheridan J."/>
            <person name="Sherpa N."/>
            <person name="Shi J."/>
            <person name="Smirnov S."/>
            <person name="Smith C."/>
            <person name="Sougnez C."/>
            <person name="Spencer B."/>
            <person name="Stalker J."/>
            <person name="Stange-thomann N."/>
            <person name="Stavropoulos S."/>
            <person name="Stetson K."/>
            <person name="Stone C."/>
            <person name="Stone S."/>
            <person name="Stubbs M."/>
            <person name="Talamas J."/>
            <person name="Tchuinga P."/>
            <person name="Tenzing P."/>
            <person name="Tesfaye S."/>
            <person name="Theodore J."/>
            <person name="Thoulutsang Y."/>
            <person name="Topham K."/>
            <person name="Towey S."/>
            <person name="Tsamla T."/>
            <person name="Tsomo N."/>
            <person name="Vallee D."/>
            <person name="Vassiliev H."/>
            <person name="Venkataraman V."/>
            <person name="Vinson J."/>
            <person name="Vo A."/>
            <person name="Wade C."/>
            <person name="Wang S."/>
            <person name="Wangchuk T."/>
            <person name="Wangdi T."/>
            <person name="Whittaker C."/>
            <person name="Wilkinson J."/>
            <person name="Wu Y."/>
            <person name="Wyman D."/>
            <person name="Yadav S."/>
            <person name="Yang S."/>
            <person name="Yang X."/>
            <person name="Yeager S."/>
            <person name="Yee E."/>
            <person name="Young G."/>
            <person name="Zainoun J."/>
            <person name="Zembeck L."/>
            <person name="Zimmer A."/>
            <person name="Zody M."/>
            <person name="Lander E."/>
        </authorList>
    </citation>
    <scope>NUCLEOTIDE SEQUENCE [LARGE SCALE GENOMIC DNA]</scope>
</reference>
<dbReference type="InterPro" id="IPR035892">
    <property type="entry name" value="C2_domain_sf"/>
</dbReference>
<name>H2ZJM7_CIOSA</name>
<dbReference type="InParanoid" id="H2ZJM7"/>
<dbReference type="InterPro" id="IPR052118">
    <property type="entry name" value="Rho-GAP_regulator"/>
</dbReference>
<dbReference type="InterPro" id="IPR000008">
    <property type="entry name" value="C2_dom"/>
</dbReference>
<keyword evidence="4" id="KW-1185">Reference proteome</keyword>
<dbReference type="PANTHER" id="PTHR46150:SF3">
    <property type="entry name" value="RHO GTPASE-ACTIVATING PROTEIN 100F"/>
    <property type="match status" value="1"/>
</dbReference>
<protein>
    <recommendedName>
        <fullName evidence="2">C2 domain-containing protein</fullName>
    </recommendedName>
</protein>
<dbReference type="Ensembl" id="ENSCSAVT00000017987.1">
    <property type="protein sequence ID" value="ENSCSAVP00000017793.1"/>
    <property type="gene ID" value="ENSCSAVG00000010475.1"/>
</dbReference>
<reference evidence="3" key="2">
    <citation type="submission" date="2025-08" db="UniProtKB">
        <authorList>
            <consortium name="Ensembl"/>
        </authorList>
    </citation>
    <scope>IDENTIFICATION</scope>
</reference>
<reference evidence="3" key="3">
    <citation type="submission" date="2025-09" db="UniProtKB">
        <authorList>
            <consortium name="Ensembl"/>
        </authorList>
    </citation>
    <scope>IDENTIFICATION</scope>
</reference>
<dbReference type="HOGENOM" id="CLU_2164046_0_0_1"/>
<dbReference type="AlphaFoldDB" id="H2ZJM7"/>
<dbReference type="GO" id="GO:0005096">
    <property type="term" value="F:GTPase activator activity"/>
    <property type="evidence" value="ECO:0007669"/>
    <property type="project" value="UniProtKB-KW"/>
</dbReference>
<proteinExistence type="predicted"/>
<accession>H2ZJM7</accession>
<dbReference type="GO" id="GO:0046578">
    <property type="term" value="P:regulation of Ras protein signal transduction"/>
    <property type="evidence" value="ECO:0007669"/>
    <property type="project" value="TreeGrafter"/>
</dbReference>
<dbReference type="GO" id="GO:0016477">
    <property type="term" value="P:cell migration"/>
    <property type="evidence" value="ECO:0007669"/>
    <property type="project" value="TreeGrafter"/>
</dbReference>
<dbReference type="InterPro" id="IPR057459">
    <property type="entry name" value="SYDE1/2_C2"/>
</dbReference>